<gene>
    <name evidence="1" type="ORF">GPA27_13495</name>
</gene>
<keyword evidence="2" id="KW-1185">Reference proteome</keyword>
<organism evidence="1 2">
    <name type="scientific">Aromatoleum toluolicum</name>
    <dbReference type="NCBI Taxonomy" id="90060"/>
    <lineage>
        <taxon>Bacteria</taxon>
        <taxon>Pseudomonadati</taxon>
        <taxon>Pseudomonadota</taxon>
        <taxon>Betaproteobacteria</taxon>
        <taxon>Rhodocyclales</taxon>
        <taxon>Rhodocyclaceae</taxon>
        <taxon>Aromatoleum</taxon>
    </lineage>
</organism>
<dbReference type="Proteomes" id="UP000634522">
    <property type="component" value="Unassembled WGS sequence"/>
</dbReference>
<accession>A0ABX1NGI6</accession>
<sequence>MNTADELLTVPPPPRCRECMHIEERVTLGVERCRCVEKKPMHEPCAWFDAKTPTITNTKERDPA</sequence>
<proteinExistence type="predicted"/>
<name>A0ABX1NGI6_9RHOO</name>
<dbReference type="EMBL" id="WTVS01000026">
    <property type="protein sequence ID" value="NMF98400.1"/>
    <property type="molecule type" value="Genomic_DNA"/>
</dbReference>
<reference evidence="1 2" key="1">
    <citation type="submission" date="2019-12" db="EMBL/GenBank/DDBJ databases">
        <title>Comparative genomics gives insights into the taxonomy of the Azoarcus-Aromatoleum group and reveals separate origins of nif in the plant-associated Azoarcus and non-plant-associated Aromatoleum sub-groups.</title>
        <authorList>
            <person name="Lafos M."/>
            <person name="Maluk M."/>
            <person name="Batista M."/>
            <person name="Junghare M."/>
            <person name="Carmona M."/>
            <person name="Faoro H."/>
            <person name="Cruz L.M."/>
            <person name="Battistoni F."/>
            <person name="De Souza E."/>
            <person name="Pedrosa F."/>
            <person name="Chen W.-M."/>
            <person name="Poole P.S."/>
            <person name="Dixon R.A."/>
            <person name="James E.K."/>
        </authorList>
    </citation>
    <scope>NUCLEOTIDE SEQUENCE [LARGE SCALE GENOMIC DNA]</scope>
    <source>
        <strain evidence="1 2">T</strain>
    </source>
</reference>
<protein>
    <submittedName>
        <fullName evidence="1">Uncharacterized protein</fullName>
    </submittedName>
</protein>
<comment type="caution">
    <text evidence="1">The sequence shown here is derived from an EMBL/GenBank/DDBJ whole genome shotgun (WGS) entry which is preliminary data.</text>
</comment>
<evidence type="ECO:0000313" key="2">
    <source>
        <dbReference type="Proteomes" id="UP000634522"/>
    </source>
</evidence>
<evidence type="ECO:0000313" key="1">
    <source>
        <dbReference type="EMBL" id="NMF98400.1"/>
    </source>
</evidence>
<dbReference type="RefSeq" id="WP_169141152.1">
    <property type="nucleotide sequence ID" value="NZ_WTVS01000026.1"/>
</dbReference>